<proteinExistence type="predicted"/>
<reference evidence="1 2" key="1">
    <citation type="submission" date="2024-04" db="EMBL/GenBank/DDBJ databases">
        <title>Symmetric and asymmetric DNA N6-adenine methylation regulates different biological responses in Mucorales.</title>
        <authorList>
            <consortium name="Lawrence Berkeley National Laboratory"/>
            <person name="Lax C."/>
            <person name="Mondo S.J."/>
            <person name="Osorio-Concepcion M."/>
            <person name="Muszewska A."/>
            <person name="Corrochano-Luque M."/>
            <person name="Gutierrez G."/>
            <person name="Riley R."/>
            <person name="Lipzen A."/>
            <person name="Guo J."/>
            <person name="Hundley H."/>
            <person name="Amirebrahimi M."/>
            <person name="Ng V."/>
            <person name="Lorenzo-Gutierrez D."/>
            <person name="Binder U."/>
            <person name="Yang J."/>
            <person name="Song Y."/>
            <person name="Canovas D."/>
            <person name="Navarro E."/>
            <person name="Freitag M."/>
            <person name="Gabaldon T."/>
            <person name="Grigoriev I.V."/>
            <person name="Corrochano L.M."/>
            <person name="Nicolas F.E."/>
            <person name="Garre V."/>
        </authorList>
    </citation>
    <scope>NUCLEOTIDE SEQUENCE [LARGE SCALE GENOMIC DNA]</scope>
    <source>
        <strain evidence="1 2">L51</strain>
    </source>
</reference>
<protein>
    <submittedName>
        <fullName evidence="1">Uncharacterized protein</fullName>
    </submittedName>
</protein>
<name>A0ABR3AGD4_PHYBL</name>
<accession>A0ABR3AGD4</accession>
<gene>
    <name evidence="1" type="ORF">J3Q64DRAFT_1842505</name>
</gene>
<dbReference type="Proteomes" id="UP001448207">
    <property type="component" value="Unassembled WGS sequence"/>
</dbReference>
<sequence length="208" mass="22739">MNLLASLRHLYPQIRGIPLSSLKVLETCEASASHSLFAKLAIHASTVDGRLPSSGPYLLSGASGMHLWEGLGGSEPEYIPLPHRYGRYVCLCVTQDSYPQNNPHNRTQATAPHQKDKSLHTFTAHEFDKNMIVDLTFAAWASAINPTTVLCADTAGRKNTTSAPLCKTCSVFGHAIKSRECPADPDNIEAEQIIQEWQQIALTKAESL</sequence>
<dbReference type="EMBL" id="JBCLYO010000050">
    <property type="protein sequence ID" value="KAL0073812.1"/>
    <property type="molecule type" value="Genomic_DNA"/>
</dbReference>
<evidence type="ECO:0000313" key="1">
    <source>
        <dbReference type="EMBL" id="KAL0073812.1"/>
    </source>
</evidence>
<comment type="caution">
    <text evidence="1">The sequence shown here is derived from an EMBL/GenBank/DDBJ whole genome shotgun (WGS) entry which is preliminary data.</text>
</comment>
<evidence type="ECO:0000313" key="2">
    <source>
        <dbReference type="Proteomes" id="UP001448207"/>
    </source>
</evidence>
<keyword evidence="2" id="KW-1185">Reference proteome</keyword>
<organism evidence="1 2">
    <name type="scientific">Phycomyces blakesleeanus</name>
    <dbReference type="NCBI Taxonomy" id="4837"/>
    <lineage>
        <taxon>Eukaryota</taxon>
        <taxon>Fungi</taxon>
        <taxon>Fungi incertae sedis</taxon>
        <taxon>Mucoromycota</taxon>
        <taxon>Mucoromycotina</taxon>
        <taxon>Mucoromycetes</taxon>
        <taxon>Mucorales</taxon>
        <taxon>Phycomycetaceae</taxon>
        <taxon>Phycomyces</taxon>
    </lineage>
</organism>